<evidence type="ECO:0000313" key="2">
    <source>
        <dbReference type="EMBL" id="KAH7968630.1"/>
    </source>
</evidence>
<dbReference type="EMBL" id="JABSTV010001248">
    <property type="protein sequence ID" value="KAH7968630.1"/>
    <property type="molecule type" value="Genomic_DNA"/>
</dbReference>
<organism evidence="2 3">
    <name type="scientific">Rhipicephalus sanguineus</name>
    <name type="common">Brown dog tick</name>
    <name type="synonym">Ixodes sanguineus</name>
    <dbReference type="NCBI Taxonomy" id="34632"/>
    <lineage>
        <taxon>Eukaryota</taxon>
        <taxon>Metazoa</taxon>
        <taxon>Ecdysozoa</taxon>
        <taxon>Arthropoda</taxon>
        <taxon>Chelicerata</taxon>
        <taxon>Arachnida</taxon>
        <taxon>Acari</taxon>
        <taxon>Parasitiformes</taxon>
        <taxon>Ixodida</taxon>
        <taxon>Ixodoidea</taxon>
        <taxon>Ixodidae</taxon>
        <taxon>Rhipicephalinae</taxon>
        <taxon>Rhipicephalus</taxon>
        <taxon>Rhipicephalus</taxon>
    </lineage>
</organism>
<name>A0A9D4Q5Z6_RHISA</name>
<reference evidence="2" key="2">
    <citation type="submission" date="2021-09" db="EMBL/GenBank/DDBJ databases">
        <authorList>
            <person name="Jia N."/>
            <person name="Wang J."/>
            <person name="Shi W."/>
            <person name="Du L."/>
            <person name="Sun Y."/>
            <person name="Zhan W."/>
            <person name="Jiang J."/>
            <person name="Wang Q."/>
            <person name="Zhang B."/>
            <person name="Ji P."/>
            <person name="Sakyi L.B."/>
            <person name="Cui X."/>
            <person name="Yuan T."/>
            <person name="Jiang B."/>
            <person name="Yang W."/>
            <person name="Lam T.T.-Y."/>
            <person name="Chang Q."/>
            <person name="Ding S."/>
            <person name="Wang X."/>
            <person name="Zhu J."/>
            <person name="Ruan X."/>
            <person name="Zhao L."/>
            <person name="Wei J."/>
            <person name="Que T."/>
            <person name="Du C."/>
            <person name="Cheng J."/>
            <person name="Dai P."/>
            <person name="Han X."/>
            <person name="Huang E."/>
            <person name="Gao Y."/>
            <person name="Liu J."/>
            <person name="Shao H."/>
            <person name="Ye R."/>
            <person name="Li L."/>
            <person name="Wei W."/>
            <person name="Wang X."/>
            <person name="Wang C."/>
            <person name="Huo Q."/>
            <person name="Li W."/>
            <person name="Guo W."/>
            <person name="Chen H."/>
            <person name="Chen S."/>
            <person name="Zhou L."/>
            <person name="Zhou L."/>
            <person name="Ni X."/>
            <person name="Tian J."/>
            <person name="Zhou Y."/>
            <person name="Sheng Y."/>
            <person name="Liu T."/>
            <person name="Pan Y."/>
            <person name="Xia L."/>
            <person name="Li J."/>
            <person name="Zhao F."/>
            <person name="Cao W."/>
        </authorList>
    </citation>
    <scope>NUCLEOTIDE SEQUENCE</scope>
    <source>
        <strain evidence="2">Rsan-2018</strain>
        <tissue evidence="2">Larvae</tissue>
    </source>
</reference>
<proteinExistence type="predicted"/>
<feature type="compositionally biased region" description="Polar residues" evidence="1">
    <location>
        <begin position="14"/>
        <end position="27"/>
    </location>
</feature>
<dbReference type="Proteomes" id="UP000821837">
    <property type="component" value="Unassembled WGS sequence"/>
</dbReference>
<evidence type="ECO:0000313" key="3">
    <source>
        <dbReference type="Proteomes" id="UP000821837"/>
    </source>
</evidence>
<gene>
    <name evidence="2" type="ORF">HPB52_010409</name>
</gene>
<comment type="caution">
    <text evidence="2">The sequence shown here is derived from an EMBL/GenBank/DDBJ whole genome shotgun (WGS) entry which is preliminary data.</text>
</comment>
<dbReference type="AlphaFoldDB" id="A0A9D4Q5Z6"/>
<accession>A0A9D4Q5Z6</accession>
<feature type="region of interest" description="Disordered" evidence="1">
    <location>
        <begin position="14"/>
        <end position="39"/>
    </location>
</feature>
<keyword evidence="3" id="KW-1185">Reference proteome</keyword>
<evidence type="ECO:0000256" key="1">
    <source>
        <dbReference type="SAM" id="MobiDB-lite"/>
    </source>
</evidence>
<protein>
    <submittedName>
        <fullName evidence="2">Uncharacterized protein</fullName>
    </submittedName>
</protein>
<reference evidence="2" key="1">
    <citation type="journal article" date="2020" name="Cell">
        <title>Large-Scale Comparative Analyses of Tick Genomes Elucidate Their Genetic Diversity and Vector Capacities.</title>
        <authorList>
            <consortium name="Tick Genome and Microbiome Consortium (TIGMIC)"/>
            <person name="Jia N."/>
            <person name="Wang J."/>
            <person name="Shi W."/>
            <person name="Du L."/>
            <person name="Sun Y."/>
            <person name="Zhan W."/>
            <person name="Jiang J.F."/>
            <person name="Wang Q."/>
            <person name="Zhang B."/>
            <person name="Ji P."/>
            <person name="Bell-Sakyi L."/>
            <person name="Cui X.M."/>
            <person name="Yuan T.T."/>
            <person name="Jiang B.G."/>
            <person name="Yang W.F."/>
            <person name="Lam T.T."/>
            <person name="Chang Q.C."/>
            <person name="Ding S.J."/>
            <person name="Wang X.J."/>
            <person name="Zhu J.G."/>
            <person name="Ruan X.D."/>
            <person name="Zhao L."/>
            <person name="Wei J.T."/>
            <person name="Ye R.Z."/>
            <person name="Que T.C."/>
            <person name="Du C.H."/>
            <person name="Zhou Y.H."/>
            <person name="Cheng J.X."/>
            <person name="Dai P.F."/>
            <person name="Guo W.B."/>
            <person name="Han X.H."/>
            <person name="Huang E.J."/>
            <person name="Li L.F."/>
            <person name="Wei W."/>
            <person name="Gao Y.C."/>
            <person name="Liu J.Z."/>
            <person name="Shao H.Z."/>
            <person name="Wang X."/>
            <person name="Wang C.C."/>
            <person name="Yang T.C."/>
            <person name="Huo Q.B."/>
            <person name="Li W."/>
            <person name="Chen H.Y."/>
            <person name="Chen S.E."/>
            <person name="Zhou L.G."/>
            <person name="Ni X.B."/>
            <person name="Tian J.H."/>
            <person name="Sheng Y."/>
            <person name="Liu T."/>
            <person name="Pan Y.S."/>
            <person name="Xia L.Y."/>
            <person name="Li J."/>
            <person name="Zhao F."/>
            <person name="Cao W.C."/>
        </authorList>
    </citation>
    <scope>NUCLEOTIDE SEQUENCE</scope>
    <source>
        <strain evidence="2">Rsan-2018</strain>
    </source>
</reference>
<sequence length="196" mass="21896">MMLTSTIFRGLQNGTLGATPEGITNSGDHLGLPKRMSSCEATRSRPMALARQGNTRAYHPTVLLVDAAASRERSIDLIWRLEAKRSPKLRLLTSARHSGLRPTVLLAENARRPPPRRNATVATAWLFTRPPPLALTARFPSSSLVRVPKSIVIFISAQAPHHLLQHPVRVTHKRRPSQRSTPMLQMLNGLRYRLEQ</sequence>